<feature type="binding site" evidence="6">
    <location>
        <position position="257"/>
    </location>
    <ligand>
        <name>S-adenosyl-L-methionine</name>
        <dbReference type="ChEBI" id="CHEBI:59789"/>
    </ligand>
</feature>
<keyword evidence="3 6" id="KW-0808">Transferase</keyword>
<dbReference type="SUPFAM" id="SSF50249">
    <property type="entry name" value="Nucleic acid-binding proteins"/>
    <property type="match status" value="1"/>
</dbReference>
<evidence type="ECO:0000313" key="8">
    <source>
        <dbReference type="Proteomes" id="UP000707352"/>
    </source>
</evidence>
<keyword evidence="1" id="KW-0479">Metal-binding</keyword>
<proteinExistence type="inferred from homology"/>
<keyword evidence="1" id="KW-0004">4Fe-4S</keyword>
<evidence type="ECO:0000256" key="4">
    <source>
        <dbReference type="ARBA" id="ARBA00022691"/>
    </source>
</evidence>
<gene>
    <name evidence="7" type="ORF">HB375_09070</name>
</gene>
<dbReference type="PANTHER" id="PTHR11061">
    <property type="entry name" value="RNA M5U METHYLTRANSFERASE"/>
    <property type="match status" value="1"/>
</dbReference>
<dbReference type="InterPro" id="IPR012340">
    <property type="entry name" value="NA-bd_OB-fold"/>
</dbReference>
<keyword evidence="5" id="KW-0411">Iron-sulfur</keyword>
<evidence type="ECO:0000256" key="2">
    <source>
        <dbReference type="ARBA" id="ARBA00022603"/>
    </source>
</evidence>
<protein>
    <submittedName>
        <fullName evidence="7">Class I SAM-dependent RNA methyltransferase</fullName>
    </submittedName>
</protein>
<keyword evidence="8" id="KW-1185">Reference proteome</keyword>
<evidence type="ECO:0000256" key="1">
    <source>
        <dbReference type="ARBA" id="ARBA00022485"/>
    </source>
</evidence>
<dbReference type="SUPFAM" id="SSF53335">
    <property type="entry name" value="S-adenosyl-L-methionine-dependent methyltransferases"/>
    <property type="match status" value="1"/>
</dbReference>
<sequence length="427" mass="46458">MATRNFYWERAVTEQITITRLGAKADGVAESASGPVFVPYVLPGETVTIERDGPRANLVSVDAPSPERGAPFCPYFGTCGGCATQHMREGFYRSWKHGIVAHTLRQARIETSIEPLVDAHGEGRRRVTLHVRFPDRAMHVGYMAARSHHVIEIDHCPIAVPALQRQAPVIARAIGKHLSAARKPLDIQITAAETGFDVDVRGHGPLKDQDRLSLIDLAADLDLARLSIHGDVIVERRPPAIPMGRAAVVPPAGSFLQATRLGEETLARFVLEACERTKRVADLFSGCGPFALRLAEKMEVHAVEGDKGAIAALDKAARATPGLRRVTSEARDLFRRPLLGPELNAFDAVVIDPPRAGAEAQARQLAASKVPLIVSVSCDPATFARDATILIAGGYRLERVIPVDQFKYSPHVEVVGVLKREAVKKRR</sequence>
<dbReference type="Pfam" id="PF05958">
    <property type="entry name" value="tRNA_U5-meth_tr"/>
    <property type="match status" value="1"/>
</dbReference>
<dbReference type="RefSeq" id="WP_167672680.1">
    <property type="nucleotide sequence ID" value="NZ_JAATJS010000003.1"/>
</dbReference>
<dbReference type="Gene3D" id="2.40.50.140">
    <property type="entry name" value="Nucleic acid-binding proteins"/>
    <property type="match status" value="1"/>
</dbReference>
<dbReference type="PROSITE" id="PS51687">
    <property type="entry name" value="SAM_MT_RNA_M5U"/>
    <property type="match status" value="1"/>
</dbReference>
<keyword evidence="4 6" id="KW-0949">S-adenosyl-L-methionine</keyword>
<dbReference type="InterPro" id="IPR010280">
    <property type="entry name" value="U5_MeTrfase_fam"/>
</dbReference>
<keyword evidence="1" id="KW-0408">Iron</keyword>
<dbReference type="EMBL" id="JAATJS010000003">
    <property type="protein sequence ID" value="NIX76764.1"/>
    <property type="molecule type" value="Genomic_DNA"/>
</dbReference>
<evidence type="ECO:0000256" key="6">
    <source>
        <dbReference type="PROSITE-ProRule" id="PRU01024"/>
    </source>
</evidence>
<dbReference type="GO" id="GO:0008168">
    <property type="term" value="F:methyltransferase activity"/>
    <property type="evidence" value="ECO:0007669"/>
    <property type="project" value="UniProtKB-KW"/>
</dbReference>
<dbReference type="Gene3D" id="2.40.50.1070">
    <property type="match status" value="1"/>
</dbReference>
<feature type="binding site" evidence="6">
    <location>
        <position position="304"/>
    </location>
    <ligand>
        <name>S-adenosyl-L-methionine</name>
        <dbReference type="ChEBI" id="CHEBI:59789"/>
    </ligand>
</feature>
<evidence type="ECO:0000256" key="5">
    <source>
        <dbReference type="ARBA" id="ARBA00023014"/>
    </source>
</evidence>
<evidence type="ECO:0000256" key="3">
    <source>
        <dbReference type="ARBA" id="ARBA00022679"/>
    </source>
</evidence>
<feature type="active site" description="Nucleophile" evidence="6">
    <location>
        <position position="378"/>
    </location>
</feature>
<dbReference type="InterPro" id="IPR029063">
    <property type="entry name" value="SAM-dependent_MTases_sf"/>
</dbReference>
<dbReference type="PANTHER" id="PTHR11061:SF49">
    <property type="entry name" value="23S RRNA (URACIL(1939)-C(5))-METHYLTRANSFERASE RLMD"/>
    <property type="match status" value="1"/>
</dbReference>
<dbReference type="Gene3D" id="3.40.50.150">
    <property type="entry name" value="Vaccinia Virus protein VP39"/>
    <property type="match status" value="1"/>
</dbReference>
<evidence type="ECO:0000313" key="7">
    <source>
        <dbReference type="EMBL" id="NIX76764.1"/>
    </source>
</evidence>
<feature type="binding site" evidence="6">
    <location>
        <position position="284"/>
    </location>
    <ligand>
        <name>S-adenosyl-L-methionine</name>
        <dbReference type="ChEBI" id="CHEBI:59789"/>
    </ligand>
</feature>
<reference evidence="7 8" key="1">
    <citation type="submission" date="2020-03" db="EMBL/GenBank/DDBJ databases">
        <title>The genome sequence of Microvirga sp. c23x22.</title>
        <authorList>
            <person name="Zhang X."/>
        </authorList>
    </citation>
    <scope>NUCLEOTIDE SEQUENCE [LARGE SCALE GENOMIC DNA]</scope>
    <source>
        <strain evidence="8">c23x22</strain>
    </source>
</reference>
<accession>A0ABX0VA89</accession>
<dbReference type="Proteomes" id="UP000707352">
    <property type="component" value="Unassembled WGS sequence"/>
</dbReference>
<comment type="similarity">
    <text evidence="6">Belongs to the class I-like SAM-binding methyltransferase superfamily. RNA M5U methyltransferase family.</text>
</comment>
<feature type="binding site" evidence="6">
    <location>
        <position position="352"/>
    </location>
    <ligand>
        <name>S-adenosyl-L-methionine</name>
        <dbReference type="ChEBI" id="CHEBI:59789"/>
    </ligand>
</feature>
<keyword evidence="2 6" id="KW-0489">Methyltransferase</keyword>
<comment type="caution">
    <text evidence="7">The sequence shown here is derived from an EMBL/GenBank/DDBJ whole genome shotgun (WGS) entry which is preliminary data.</text>
</comment>
<dbReference type="CDD" id="cd02440">
    <property type="entry name" value="AdoMet_MTases"/>
    <property type="match status" value="1"/>
</dbReference>
<organism evidence="7 8">
    <name type="scientific">Microvirga terricola</name>
    <dbReference type="NCBI Taxonomy" id="2719797"/>
    <lineage>
        <taxon>Bacteria</taxon>
        <taxon>Pseudomonadati</taxon>
        <taxon>Pseudomonadota</taxon>
        <taxon>Alphaproteobacteria</taxon>
        <taxon>Hyphomicrobiales</taxon>
        <taxon>Methylobacteriaceae</taxon>
        <taxon>Microvirga</taxon>
    </lineage>
</organism>
<name>A0ABX0VA89_9HYPH</name>
<dbReference type="GO" id="GO:0032259">
    <property type="term" value="P:methylation"/>
    <property type="evidence" value="ECO:0007669"/>
    <property type="project" value="UniProtKB-KW"/>
</dbReference>